<dbReference type="GO" id="GO:0009424">
    <property type="term" value="C:bacterial-type flagellum hook"/>
    <property type="evidence" value="ECO:0007669"/>
    <property type="project" value="UniProtKB-UniRule"/>
</dbReference>
<comment type="subcellular location">
    <subcellularLocation>
        <location evidence="5">Secreted</location>
    </subcellularLocation>
    <subcellularLocation>
        <location evidence="5">Bacterial flagellum</location>
    </subcellularLocation>
</comment>
<evidence type="ECO:0000259" key="6">
    <source>
        <dbReference type="Pfam" id="PF02465"/>
    </source>
</evidence>
<dbReference type="AlphaFoldDB" id="A0A5B8SZP1"/>
<keyword evidence="9" id="KW-1185">Reference proteome</keyword>
<keyword evidence="8" id="KW-0966">Cell projection</keyword>
<dbReference type="Pfam" id="PF02465">
    <property type="entry name" value="FliD_N"/>
    <property type="match status" value="1"/>
</dbReference>
<feature type="domain" description="Flagellar hook-associated protein 2 C-terminal" evidence="7">
    <location>
        <begin position="206"/>
        <end position="434"/>
    </location>
</feature>
<dbReference type="PANTHER" id="PTHR30288:SF0">
    <property type="entry name" value="FLAGELLAR HOOK-ASSOCIATED PROTEIN 2"/>
    <property type="match status" value="1"/>
</dbReference>
<dbReference type="PANTHER" id="PTHR30288">
    <property type="entry name" value="FLAGELLAR CAP/ASSEMBLY PROTEIN FLID"/>
    <property type="match status" value="1"/>
</dbReference>
<dbReference type="Pfam" id="PF07196">
    <property type="entry name" value="Flagellin_IN"/>
    <property type="match status" value="1"/>
</dbReference>
<accession>A0A5B8SZP1</accession>
<evidence type="ECO:0000256" key="4">
    <source>
        <dbReference type="ARBA" id="ARBA00023143"/>
    </source>
</evidence>
<dbReference type="Proteomes" id="UP000321272">
    <property type="component" value="Chromosome"/>
</dbReference>
<reference evidence="8 9" key="1">
    <citation type="submission" date="2019-06" db="EMBL/GenBank/DDBJ databases">
        <title>Genome analyses of bacteria isolated from kimchi.</title>
        <authorList>
            <person name="Lee S."/>
            <person name="Ahn S."/>
            <person name="Roh S."/>
        </authorList>
    </citation>
    <scope>NUCLEOTIDE SEQUENCE [LARGE SCALE GENOMIC DNA]</scope>
    <source>
        <strain evidence="8 9">CBA4606</strain>
    </source>
</reference>
<dbReference type="OrthoDB" id="5980200at2"/>
<keyword evidence="3" id="KW-0175">Coiled coil</keyword>
<evidence type="ECO:0000256" key="1">
    <source>
        <dbReference type="ARBA" id="ARBA00009764"/>
    </source>
</evidence>
<evidence type="ECO:0000313" key="9">
    <source>
        <dbReference type="Proteomes" id="UP000321272"/>
    </source>
</evidence>
<comment type="similarity">
    <text evidence="1 5">Belongs to the FliD family.</text>
</comment>
<organism evidence="8 9">
    <name type="scientific">Pistricoccus aurantiacus</name>
    <dbReference type="NCBI Taxonomy" id="1883414"/>
    <lineage>
        <taxon>Bacteria</taxon>
        <taxon>Pseudomonadati</taxon>
        <taxon>Pseudomonadota</taxon>
        <taxon>Gammaproteobacteria</taxon>
        <taxon>Oceanospirillales</taxon>
        <taxon>Halomonadaceae</taxon>
        <taxon>Pistricoccus</taxon>
    </lineage>
</organism>
<dbReference type="InterPro" id="IPR010809">
    <property type="entry name" value="FliD_C"/>
</dbReference>
<keyword evidence="4 5" id="KW-0975">Bacterial flagellum</keyword>
<dbReference type="KEGG" id="paur:FGL86_15075"/>
<dbReference type="InterPro" id="IPR003481">
    <property type="entry name" value="FliD_N"/>
</dbReference>
<evidence type="ECO:0000259" key="7">
    <source>
        <dbReference type="Pfam" id="PF07195"/>
    </source>
</evidence>
<sequence length="453" mass="47079">MASISSLGIGSGLDLNGLLDQLESAERQQLAPIVRQQKSYQAEISAFGKLEGALSQFQEAAKMLSESSLFKGVTSEVSGSALTAAAGPEAVPGSYRVEVEQLAQASSRATLGVADKEAQLGSGQIAFSFGNGETLSVDIAEGESSLEDIRDAINAKNGGVQASLVNDGSSYRLALSSRETGTDAAISNVAFGGIGLTMDASAGTEAKDAALKVNGITITSQNNQVEGAIQGVTLNLEEAGADATATLNIKRDDAGIEKAITGFVDAYNGLQSNIAKLTRFDAKSGTAGELLGNSTLRNVESRLRNAMGSGAPGEFGSLADIGISLKLDGSLKLDKEKLGQVVAEQPAALKTFFAGEGNDETDSVKGGFAGNIDKALGLILEDDGLLDNATSGLETRIEGLSERYARTEKSIDATISRYRSQFSQLDGMIASMNSTTNYLTQQFDNMNAQLGRK</sequence>
<dbReference type="GO" id="GO:0009421">
    <property type="term" value="C:bacterial-type flagellum filament cap"/>
    <property type="evidence" value="ECO:0007669"/>
    <property type="project" value="InterPro"/>
</dbReference>
<protein>
    <recommendedName>
        <fullName evidence="5">Flagellar hook-associated protein 2</fullName>
        <shortName evidence="5">HAP2</shortName>
    </recommendedName>
    <alternativeName>
        <fullName evidence="5">Flagellar cap protein</fullName>
    </alternativeName>
</protein>
<proteinExistence type="inferred from homology"/>
<evidence type="ECO:0000256" key="5">
    <source>
        <dbReference type="RuleBase" id="RU362066"/>
    </source>
</evidence>
<keyword evidence="5" id="KW-0964">Secreted</keyword>
<dbReference type="GO" id="GO:0007155">
    <property type="term" value="P:cell adhesion"/>
    <property type="evidence" value="ECO:0007669"/>
    <property type="project" value="InterPro"/>
</dbReference>
<evidence type="ECO:0000256" key="3">
    <source>
        <dbReference type="ARBA" id="ARBA00023054"/>
    </source>
</evidence>
<gene>
    <name evidence="8" type="ORF">FGL86_15075</name>
</gene>
<dbReference type="InterPro" id="IPR010810">
    <property type="entry name" value="Flagellin_hook_IN_motif"/>
</dbReference>
<dbReference type="RefSeq" id="WP_147185455.1">
    <property type="nucleotide sequence ID" value="NZ_CP042382.1"/>
</dbReference>
<dbReference type="GO" id="GO:0071973">
    <property type="term" value="P:bacterial-type flagellum-dependent cell motility"/>
    <property type="evidence" value="ECO:0007669"/>
    <property type="project" value="TreeGrafter"/>
</dbReference>
<keyword evidence="8" id="KW-0969">Cilium</keyword>
<keyword evidence="8" id="KW-0282">Flagellum</keyword>
<comment type="function">
    <text evidence="5">Required for morphogenesis and for the elongation of the flagellar filament by facilitating polymerization of the flagellin monomers at the tip of growing filament. Forms a capping structure, which prevents flagellin subunits (transported through the central channel of the flagellum) from leaking out without polymerization at the distal end.</text>
</comment>
<dbReference type="EMBL" id="CP042382">
    <property type="protein sequence ID" value="QEA40273.1"/>
    <property type="molecule type" value="Genomic_DNA"/>
</dbReference>
<name>A0A5B8SZP1_9GAMM</name>
<evidence type="ECO:0000313" key="8">
    <source>
        <dbReference type="EMBL" id="QEA40273.1"/>
    </source>
</evidence>
<dbReference type="Pfam" id="PF07195">
    <property type="entry name" value="FliD_C"/>
    <property type="match status" value="1"/>
</dbReference>
<dbReference type="InterPro" id="IPR040026">
    <property type="entry name" value="FliD"/>
</dbReference>
<evidence type="ECO:0000256" key="2">
    <source>
        <dbReference type="ARBA" id="ARBA00011255"/>
    </source>
</evidence>
<comment type="subunit">
    <text evidence="2 5">Homopentamer.</text>
</comment>
<dbReference type="GO" id="GO:0005576">
    <property type="term" value="C:extracellular region"/>
    <property type="evidence" value="ECO:0007669"/>
    <property type="project" value="UniProtKB-SubCell"/>
</dbReference>
<feature type="domain" description="Flagellar hook-associated protein 2 N-terminal" evidence="6">
    <location>
        <begin position="11"/>
        <end position="105"/>
    </location>
</feature>